<keyword evidence="3" id="KW-1185">Reference proteome</keyword>
<feature type="non-terminal residue" evidence="2">
    <location>
        <position position="583"/>
    </location>
</feature>
<dbReference type="GO" id="GO:0016887">
    <property type="term" value="F:ATP hydrolysis activity"/>
    <property type="evidence" value="ECO:0007669"/>
    <property type="project" value="InterPro"/>
</dbReference>
<evidence type="ECO:0000313" key="2">
    <source>
        <dbReference type="EMBL" id="CAG8654214.1"/>
    </source>
</evidence>
<dbReference type="SUPFAM" id="SSF52540">
    <property type="entry name" value="P-loop containing nucleoside triphosphate hydrolases"/>
    <property type="match status" value="1"/>
</dbReference>
<evidence type="ECO:0000313" key="3">
    <source>
        <dbReference type="Proteomes" id="UP000789739"/>
    </source>
</evidence>
<feature type="domain" description="ORC1/DEAH AAA+ ATPase" evidence="1">
    <location>
        <begin position="50"/>
        <end position="205"/>
    </location>
</feature>
<proteinExistence type="predicted"/>
<dbReference type="Pfam" id="PF13401">
    <property type="entry name" value="AAA_22"/>
    <property type="match status" value="1"/>
</dbReference>
<comment type="caution">
    <text evidence="2">The sequence shown here is derived from an EMBL/GenBank/DDBJ whole genome shotgun (WGS) entry which is preliminary data.</text>
</comment>
<dbReference type="EMBL" id="CAJVPI010003096">
    <property type="protein sequence ID" value="CAG8654214.1"/>
    <property type="molecule type" value="Genomic_DNA"/>
</dbReference>
<dbReference type="Proteomes" id="UP000789739">
    <property type="component" value="Unassembled WGS sequence"/>
</dbReference>
<organism evidence="2 3">
    <name type="scientific">Paraglomus brasilianum</name>
    <dbReference type="NCBI Taxonomy" id="144538"/>
    <lineage>
        <taxon>Eukaryota</taxon>
        <taxon>Fungi</taxon>
        <taxon>Fungi incertae sedis</taxon>
        <taxon>Mucoromycota</taxon>
        <taxon>Glomeromycotina</taxon>
        <taxon>Glomeromycetes</taxon>
        <taxon>Paraglomerales</taxon>
        <taxon>Paraglomeraceae</taxon>
        <taxon>Paraglomus</taxon>
    </lineage>
</organism>
<name>A0A9N9DZR3_9GLOM</name>
<dbReference type="OrthoDB" id="2387658at2759"/>
<gene>
    <name evidence="2" type="ORF">PBRASI_LOCUS10423</name>
</gene>
<dbReference type="Gene3D" id="3.40.50.300">
    <property type="entry name" value="P-loop containing nucleotide triphosphate hydrolases"/>
    <property type="match status" value="1"/>
</dbReference>
<accession>A0A9N9DZR3</accession>
<dbReference type="AlphaFoldDB" id="A0A9N9DZR3"/>
<sequence>SKRKSSLSSSSISKRPRTFTAANGVFPDVNYFVEPKEAVELLTNFIVEGKFCLLHGHRQSGKTTVIQATERHLQKISSSINIRGFTPGLEVYIISFNAGIDVENGVSSFWESLCLKMQARYPNRFHFDQNQNQKVTAAMFETFFRRTADSLPTVLLIDEGSFLVNRNVAIVDDFIGTLRLLRDGRNAYCLHSFILAGVETVKELLVPQRLSSSVGSISPFTREATIIPGRFIEADIRILLDEYTKEASVVLDSVAFAQDIYQRTLGHKGLVGTCCAAIEKKVALGKRFVSIDEWELYAVANLLRYIREQDTYASIVQTLRQLSEKHREIVGLTLRYGSVIVKECDELKFLLAEGIVRVQESKEELLVSPQHTIIECAAPLLRSIMISELSGPEIEIGVAPDPHKVCPRWLIARTIENLGIQHIFAKQTLNANDQPSEYAFQVEIAAIFKQLLSKAYPTLMYHVLPEAKEYDEDGSRRKRLDILVRDSGLPAYGYELMVEANENVFNSHCERAYNYGRVHQCYMMVVHFSESGRLATYFGPGYENVTVMHVVYDVMQGSARLIYQDREELVHIKGVDWKVMFTS</sequence>
<reference evidence="2" key="1">
    <citation type="submission" date="2021-06" db="EMBL/GenBank/DDBJ databases">
        <authorList>
            <person name="Kallberg Y."/>
            <person name="Tangrot J."/>
            <person name="Rosling A."/>
        </authorList>
    </citation>
    <scope>NUCLEOTIDE SEQUENCE</scope>
    <source>
        <strain evidence="2">BR232B</strain>
    </source>
</reference>
<protein>
    <submittedName>
        <fullName evidence="2">6967_t:CDS:1</fullName>
    </submittedName>
</protein>
<evidence type="ECO:0000259" key="1">
    <source>
        <dbReference type="Pfam" id="PF13401"/>
    </source>
</evidence>
<dbReference type="InterPro" id="IPR027417">
    <property type="entry name" value="P-loop_NTPase"/>
</dbReference>
<dbReference type="InterPro" id="IPR049945">
    <property type="entry name" value="AAA_22"/>
</dbReference>